<evidence type="ECO:0000259" key="1">
    <source>
        <dbReference type="PROSITE" id="PS50404"/>
    </source>
</evidence>
<dbReference type="InterPro" id="IPR010987">
    <property type="entry name" value="Glutathione-S-Trfase_C-like"/>
</dbReference>
<dbReference type="SFLD" id="SFLDG01150">
    <property type="entry name" value="Main.1:_Beta-like"/>
    <property type="match status" value="1"/>
</dbReference>
<sequence>MIDLYTFATPNGHKVSIVLEEVGLPYTVHVVDISSGDQHREEYLAINPNGKIPAIVDHDTGLTIFESGAILIYLAEKTGKLLPSEPAARYTALQWLMWQMGGVGPMFGQLNHFKRFADEHVPYAIDRYFRESIRLYRVLNRQLSRNLYVAGREYTIADVAVFPWVQIHAFQGINLEDFPAVEVWFERLKARPAVQRGMQVPAA</sequence>
<dbReference type="SUPFAM" id="SSF47616">
    <property type="entry name" value="GST C-terminal domain-like"/>
    <property type="match status" value="1"/>
</dbReference>
<dbReference type="Pfam" id="PF00043">
    <property type="entry name" value="GST_C"/>
    <property type="match status" value="1"/>
</dbReference>
<dbReference type="CDD" id="cd10291">
    <property type="entry name" value="GST_C_YfcG_like"/>
    <property type="match status" value="1"/>
</dbReference>
<feature type="domain" description="GST N-terminal" evidence="1">
    <location>
        <begin position="1"/>
        <end position="82"/>
    </location>
</feature>
<dbReference type="Pfam" id="PF13409">
    <property type="entry name" value="GST_N_2"/>
    <property type="match status" value="1"/>
</dbReference>
<dbReference type="SUPFAM" id="SSF52833">
    <property type="entry name" value="Thioredoxin-like"/>
    <property type="match status" value="1"/>
</dbReference>
<protein>
    <submittedName>
        <fullName evidence="3">Glutathione S-transferase N-terminal domain-containing protein</fullName>
    </submittedName>
</protein>
<dbReference type="EMBL" id="CP063845">
    <property type="protein sequence ID" value="UFP95773.1"/>
    <property type="molecule type" value="Genomic_DNA"/>
</dbReference>
<dbReference type="InterPro" id="IPR040079">
    <property type="entry name" value="Glutathione_S-Trfase"/>
</dbReference>
<dbReference type="CDD" id="cd03048">
    <property type="entry name" value="GST_N_Ure2p_like"/>
    <property type="match status" value="1"/>
</dbReference>
<dbReference type="PROSITE" id="PS50405">
    <property type="entry name" value="GST_CTER"/>
    <property type="match status" value="1"/>
</dbReference>
<dbReference type="InterPro" id="IPR036249">
    <property type="entry name" value="Thioredoxin-like_sf"/>
</dbReference>
<dbReference type="SFLD" id="SFLDG01151">
    <property type="entry name" value="Main.2:_Nu-like"/>
    <property type="match status" value="1"/>
</dbReference>
<dbReference type="PROSITE" id="PS50404">
    <property type="entry name" value="GST_NTER"/>
    <property type="match status" value="1"/>
</dbReference>
<keyword evidence="4" id="KW-1185">Reference proteome</keyword>
<dbReference type="RefSeq" id="WP_230842999.1">
    <property type="nucleotide sequence ID" value="NZ_CP063845.1"/>
</dbReference>
<dbReference type="InterPro" id="IPR004046">
    <property type="entry name" value="GST_C"/>
</dbReference>
<dbReference type="Proteomes" id="UP001054846">
    <property type="component" value="Chromosome"/>
</dbReference>
<dbReference type="SFLD" id="SFLDG00358">
    <property type="entry name" value="Main_(cytGST)"/>
    <property type="match status" value="1"/>
</dbReference>
<dbReference type="PANTHER" id="PTHR44051:SF8">
    <property type="entry name" value="GLUTATHIONE S-TRANSFERASE GSTA"/>
    <property type="match status" value="1"/>
</dbReference>
<dbReference type="Gene3D" id="1.20.1050.10">
    <property type="match status" value="1"/>
</dbReference>
<reference evidence="3 4" key="1">
    <citation type="journal article" date="2021" name="Genome Biol. Evol.">
        <title>Complete Genome Sequencing of a Novel Gloeobacter Species from a Waterfall Cave in Mexico.</title>
        <authorList>
            <person name="Saw J.H."/>
            <person name="Cardona T."/>
            <person name="Montejano G."/>
        </authorList>
    </citation>
    <scope>NUCLEOTIDE SEQUENCE [LARGE SCALE GENOMIC DNA]</scope>
    <source>
        <strain evidence="3">MG652769</strain>
    </source>
</reference>
<dbReference type="PANTHER" id="PTHR44051">
    <property type="entry name" value="GLUTATHIONE S-TRANSFERASE-RELATED"/>
    <property type="match status" value="1"/>
</dbReference>
<dbReference type="InterPro" id="IPR036282">
    <property type="entry name" value="Glutathione-S-Trfase_C_sf"/>
</dbReference>
<dbReference type="SFLD" id="SFLDS00019">
    <property type="entry name" value="Glutathione_Transferase_(cytos"/>
    <property type="match status" value="1"/>
</dbReference>
<proteinExistence type="predicted"/>
<name>A0ABY3PPZ2_9CYAN</name>
<dbReference type="Gene3D" id="3.40.30.10">
    <property type="entry name" value="Glutaredoxin"/>
    <property type="match status" value="1"/>
</dbReference>
<evidence type="ECO:0000313" key="4">
    <source>
        <dbReference type="Proteomes" id="UP001054846"/>
    </source>
</evidence>
<evidence type="ECO:0000313" key="3">
    <source>
        <dbReference type="EMBL" id="UFP95773.1"/>
    </source>
</evidence>
<organism evidence="3 4">
    <name type="scientific">Gloeobacter morelensis MG652769</name>
    <dbReference type="NCBI Taxonomy" id="2781736"/>
    <lineage>
        <taxon>Bacteria</taxon>
        <taxon>Bacillati</taxon>
        <taxon>Cyanobacteriota</taxon>
        <taxon>Cyanophyceae</taxon>
        <taxon>Gloeobacterales</taxon>
        <taxon>Gloeobacteraceae</taxon>
        <taxon>Gloeobacter</taxon>
        <taxon>Gloeobacter morelensis</taxon>
    </lineage>
</organism>
<evidence type="ECO:0000259" key="2">
    <source>
        <dbReference type="PROSITE" id="PS50405"/>
    </source>
</evidence>
<accession>A0ABY3PPZ2</accession>
<feature type="domain" description="GST C-terminal" evidence="2">
    <location>
        <begin position="85"/>
        <end position="203"/>
    </location>
</feature>
<gene>
    <name evidence="3" type="ORF">ISF26_05950</name>
</gene>
<dbReference type="InterPro" id="IPR004045">
    <property type="entry name" value="Glutathione_S-Trfase_N"/>
</dbReference>